<feature type="chain" id="PRO_5009918402" evidence="1">
    <location>
        <begin position="24"/>
        <end position="387"/>
    </location>
</feature>
<feature type="domain" description="Transglutaminase-like" evidence="2">
    <location>
        <begin position="167"/>
        <end position="228"/>
    </location>
</feature>
<reference evidence="3 4" key="1">
    <citation type="submission" date="2016-11" db="EMBL/GenBank/DDBJ databases">
        <authorList>
            <person name="Jaros S."/>
            <person name="Januszkiewicz K."/>
            <person name="Wedrychowicz H."/>
        </authorList>
    </citation>
    <scope>NUCLEOTIDE SEQUENCE [LARGE SCALE GENOMIC DNA]</scope>
    <source>
        <strain evidence="3 4">DSM 18772</strain>
    </source>
</reference>
<dbReference type="PROSITE" id="PS51257">
    <property type="entry name" value="PROKAR_LIPOPROTEIN"/>
    <property type="match status" value="1"/>
</dbReference>
<keyword evidence="1" id="KW-0732">Signal</keyword>
<dbReference type="PANTHER" id="PTHR35532:SF5">
    <property type="entry name" value="CARBOHYDRATE-BINDING DOMAIN-CONTAINING PROTEIN"/>
    <property type="match status" value="1"/>
</dbReference>
<dbReference type="SUPFAM" id="SSF54001">
    <property type="entry name" value="Cysteine proteinases"/>
    <property type="match status" value="1"/>
</dbReference>
<evidence type="ECO:0000259" key="2">
    <source>
        <dbReference type="SMART" id="SM00460"/>
    </source>
</evidence>
<dbReference type="Gene3D" id="3.10.620.30">
    <property type="match status" value="1"/>
</dbReference>
<dbReference type="InterPro" id="IPR002931">
    <property type="entry name" value="Transglutaminase-like"/>
</dbReference>
<dbReference type="PANTHER" id="PTHR35532">
    <property type="entry name" value="SIMILAR TO POLYHYDROXYALKANOATE DEPOLYMERASE"/>
    <property type="match status" value="1"/>
</dbReference>
<dbReference type="SMART" id="SM00460">
    <property type="entry name" value="TGc"/>
    <property type="match status" value="1"/>
</dbReference>
<sequence>MHHRHKALCFILLSISCSGSLRAEQPAYIGGAGDNQQEIVSALQKITPEQRDGLVFLLKHMPESDLKTLKADFLLQNVDFAYRARNSFVWAKEVPEEIFLNDVLPYASLDERRDNWRGDFYKRFSNVVKEAKSLDEACLLVNKQIKEVVKVEYNTKRKKPNQSPYESMEQGMASCSGLSILLVNALRSVGIPARVAGIPAWTTKHGNHNWVEYWSPKDKQWHFIEYYPDANGPDHSWFVADAQQANPKSFIHSIYATSWKSTGIHFPMVWDMESKMVPGVNVTERYLSKDPTADKDLCELRIDFTNESGTREAIDIRVVQGDVVLHQGKTPGPQDDMNRFFQAKVKKEQLYQIVWAVDGQTKPQIKEIKPTKDDGWLNVKLGAGKAN</sequence>
<dbReference type="Proteomes" id="UP000184510">
    <property type="component" value="Unassembled WGS sequence"/>
</dbReference>
<keyword evidence="4" id="KW-1185">Reference proteome</keyword>
<evidence type="ECO:0000313" key="4">
    <source>
        <dbReference type="Proteomes" id="UP000184510"/>
    </source>
</evidence>
<dbReference type="EMBL" id="FQYR01000003">
    <property type="protein sequence ID" value="SHJ33055.1"/>
    <property type="molecule type" value="Genomic_DNA"/>
</dbReference>
<evidence type="ECO:0000313" key="3">
    <source>
        <dbReference type="EMBL" id="SHJ33055.1"/>
    </source>
</evidence>
<gene>
    <name evidence="3" type="ORF">SAMN02745181_1786</name>
</gene>
<accession>A0A1M6IF55</accession>
<dbReference type="STRING" id="1123071.SAMN02745181_1786"/>
<feature type="signal peptide" evidence="1">
    <location>
        <begin position="1"/>
        <end position="23"/>
    </location>
</feature>
<organism evidence="3 4">
    <name type="scientific">Rubritalea squalenifaciens DSM 18772</name>
    <dbReference type="NCBI Taxonomy" id="1123071"/>
    <lineage>
        <taxon>Bacteria</taxon>
        <taxon>Pseudomonadati</taxon>
        <taxon>Verrucomicrobiota</taxon>
        <taxon>Verrucomicrobiia</taxon>
        <taxon>Verrucomicrobiales</taxon>
        <taxon>Rubritaleaceae</taxon>
        <taxon>Rubritalea</taxon>
    </lineage>
</organism>
<dbReference type="OrthoDB" id="9764953at2"/>
<proteinExistence type="predicted"/>
<dbReference type="AlphaFoldDB" id="A0A1M6IF55"/>
<dbReference type="Pfam" id="PF01841">
    <property type="entry name" value="Transglut_core"/>
    <property type="match status" value="1"/>
</dbReference>
<dbReference type="RefSeq" id="WP_143183376.1">
    <property type="nucleotide sequence ID" value="NZ_FQYR01000003.1"/>
</dbReference>
<name>A0A1M6IF55_9BACT</name>
<protein>
    <submittedName>
        <fullName evidence="3">Transglutaminase-like superfamily protein</fullName>
    </submittedName>
</protein>
<evidence type="ECO:0000256" key="1">
    <source>
        <dbReference type="SAM" id="SignalP"/>
    </source>
</evidence>
<dbReference type="InterPro" id="IPR038765">
    <property type="entry name" value="Papain-like_cys_pep_sf"/>
</dbReference>
<dbReference type="InParanoid" id="A0A1M6IF55"/>